<keyword evidence="8" id="KW-0472">Membrane</keyword>
<dbReference type="Proteomes" id="UP000318297">
    <property type="component" value="Unassembled WGS sequence"/>
</dbReference>
<reference evidence="10 11" key="1">
    <citation type="submission" date="2019-06" db="EMBL/GenBank/DDBJ databases">
        <title>Sequencing the genomes of 1000 actinobacteria strains.</title>
        <authorList>
            <person name="Klenk H.-P."/>
        </authorList>
    </citation>
    <scope>NUCLEOTIDE SEQUENCE [LARGE SCALE GENOMIC DNA]</scope>
    <source>
        <strain evidence="10 11">DSM 19560</strain>
    </source>
</reference>
<evidence type="ECO:0000259" key="9">
    <source>
        <dbReference type="PROSITE" id="PS51387"/>
    </source>
</evidence>
<sequence>MAHEQGQIVGWQSHRAAVADLQRQLSDIPQGAPVRLAKKTSNLFRPREANSVPGLDVSRLHGVIEVDAQAQTADVQGMTTYEDLVDATLRFGLMPYVVPQLRTITLGGAVTGLGIESSSFRNGLPHESVLEMDILTGDAEILTATPDNEHADLFRAFPNSYGSLGYSVRLKIKLEPVQPFVHLRHLRFTDLAGLTAAMGTILDERTYDGESVDFLDGVVFSGEESYLVLGSWAAQAPYVSDYTGRQIYYRSLQQRTEDYLSVHDYIWRWDTDWFWCNRAFGLQRPAIRRLVPKRYLRSDVYGKVIRWENRHGFFAAVDARRGKLPRERVIQDVELPLGRTQEFVQWFLDNVPIEPIWLCPLAVRDADHGPQPWPLYPLQRGENYVNVGFWSTVEIAPGAADGDVNREIERIVHEFDGHKSLYSDAYYDEDAFWALYGGDTYHQVKKQYDPDGRLPDLYTKAVKRR</sequence>
<keyword evidence="4" id="KW-0812">Transmembrane</keyword>
<proteinExistence type="predicted"/>
<dbReference type="RefSeq" id="WP_246104451.1">
    <property type="nucleotide sequence ID" value="NZ_VIVQ01000001.1"/>
</dbReference>
<dbReference type="SUPFAM" id="SSF55103">
    <property type="entry name" value="FAD-linked oxidases, C-terminal domain"/>
    <property type="match status" value="1"/>
</dbReference>
<dbReference type="InterPro" id="IPR016166">
    <property type="entry name" value="FAD-bd_PCMH"/>
</dbReference>
<dbReference type="GO" id="GO:0071949">
    <property type="term" value="F:FAD binding"/>
    <property type="evidence" value="ECO:0007669"/>
    <property type="project" value="InterPro"/>
</dbReference>
<dbReference type="InterPro" id="IPR016170">
    <property type="entry name" value="Cytok_DH_C_sf"/>
</dbReference>
<dbReference type="InterPro" id="IPR016164">
    <property type="entry name" value="FAD-linked_Oxase-like_C"/>
</dbReference>
<feature type="domain" description="FAD-binding PCMH-type" evidence="9">
    <location>
        <begin position="1"/>
        <end position="177"/>
    </location>
</feature>
<dbReference type="AlphaFoldDB" id="A0A561E985"/>
<dbReference type="GO" id="GO:0050614">
    <property type="term" value="F:Delta24-sterol reductase activity"/>
    <property type="evidence" value="ECO:0007669"/>
    <property type="project" value="UniProtKB-EC"/>
</dbReference>
<dbReference type="EMBL" id="VIVQ01000001">
    <property type="protein sequence ID" value="TWE12179.1"/>
    <property type="molecule type" value="Genomic_DNA"/>
</dbReference>
<comment type="caution">
    <text evidence="10">The sequence shown here is derived from an EMBL/GenBank/DDBJ whole genome shotgun (WGS) entry which is preliminary data.</text>
</comment>
<gene>
    <name evidence="10" type="ORF">BKA23_0975</name>
</gene>
<dbReference type="PANTHER" id="PTHR10801">
    <property type="entry name" value="24-DEHYDROCHOLESTEROL REDUCTASE"/>
    <property type="match status" value="1"/>
</dbReference>
<dbReference type="InterPro" id="IPR006094">
    <property type="entry name" value="Oxid_FAD_bind_N"/>
</dbReference>
<evidence type="ECO:0000256" key="5">
    <source>
        <dbReference type="ARBA" id="ARBA00022827"/>
    </source>
</evidence>
<keyword evidence="11" id="KW-1185">Reference proteome</keyword>
<evidence type="ECO:0000313" key="11">
    <source>
        <dbReference type="Proteomes" id="UP000318297"/>
    </source>
</evidence>
<evidence type="ECO:0000256" key="7">
    <source>
        <dbReference type="ARBA" id="ARBA00023002"/>
    </source>
</evidence>
<dbReference type="PROSITE" id="PS51387">
    <property type="entry name" value="FAD_PCMH"/>
    <property type="match status" value="1"/>
</dbReference>
<keyword evidence="3" id="KW-0285">Flavoprotein</keyword>
<accession>A0A561E985</accession>
<dbReference type="PANTHER" id="PTHR10801:SF0">
    <property type="entry name" value="DELTA(24)-STEROL REDUCTASE"/>
    <property type="match status" value="1"/>
</dbReference>
<keyword evidence="7" id="KW-0560">Oxidoreductase</keyword>
<dbReference type="GO" id="GO:0016020">
    <property type="term" value="C:membrane"/>
    <property type="evidence" value="ECO:0007669"/>
    <property type="project" value="UniProtKB-SubCell"/>
</dbReference>
<protein>
    <recommendedName>
        <fullName evidence="2">Delta(24)-sterol reductase</fullName>
        <ecNumber evidence="2">1.3.1.72</ecNumber>
    </recommendedName>
</protein>
<keyword evidence="6" id="KW-1133">Transmembrane helix</keyword>
<dbReference type="SUPFAM" id="SSF56176">
    <property type="entry name" value="FAD-binding/transporter-associated domain-like"/>
    <property type="match status" value="1"/>
</dbReference>
<evidence type="ECO:0000256" key="8">
    <source>
        <dbReference type="ARBA" id="ARBA00023136"/>
    </source>
</evidence>
<dbReference type="EC" id="1.3.1.72" evidence="2"/>
<evidence type="ECO:0000256" key="6">
    <source>
        <dbReference type="ARBA" id="ARBA00022989"/>
    </source>
</evidence>
<dbReference type="Pfam" id="PF01565">
    <property type="entry name" value="FAD_binding_4"/>
    <property type="match status" value="1"/>
</dbReference>
<dbReference type="InterPro" id="IPR016169">
    <property type="entry name" value="FAD-bd_PCMH_sub2"/>
</dbReference>
<evidence type="ECO:0000256" key="1">
    <source>
        <dbReference type="ARBA" id="ARBA00004167"/>
    </source>
</evidence>
<dbReference type="InterPro" id="IPR036318">
    <property type="entry name" value="FAD-bd_PCMH-like_sf"/>
</dbReference>
<organism evidence="10 11">
    <name type="scientific">Rudaeicoccus suwonensis</name>
    <dbReference type="NCBI Taxonomy" id="657409"/>
    <lineage>
        <taxon>Bacteria</taxon>
        <taxon>Bacillati</taxon>
        <taxon>Actinomycetota</taxon>
        <taxon>Actinomycetes</taxon>
        <taxon>Micrococcales</taxon>
        <taxon>Dermacoccaceae</taxon>
        <taxon>Rudaeicoccus</taxon>
    </lineage>
</organism>
<evidence type="ECO:0000256" key="2">
    <source>
        <dbReference type="ARBA" id="ARBA00012405"/>
    </source>
</evidence>
<evidence type="ECO:0000313" key="10">
    <source>
        <dbReference type="EMBL" id="TWE12179.1"/>
    </source>
</evidence>
<comment type="subcellular location">
    <subcellularLocation>
        <location evidence="1">Membrane</location>
        <topology evidence="1">Single-pass membrane protein</topology>
    </subcellularLocation>
</comment>
<dbReference type="InterPro" id="IPR040165">
    <property type="entry name" value="Diminuto-like"/>
</dbReference>
<evidence type="ECO:0000256" key="3">
    <source>
        <dbReference type="ARBA" id="ARBA00022630"/>
    </source>
</evidence>
<dbReference type="Gene3D" id="3.30.465.10">
    <property type="match status" value="1"/>
</dbReference>
<evidence type="ECO:0000256" key="4">
    <source>
        <dbReference type="ARBA" id="ARBA00022692"/>
    </source>
</evidence>
<keyword evidence="5" id="KW-0274">FAD</keyword>
<dbReference type="Gene3D" id="3.40.462.10">
    <property type="entry name" value="FAD-linked oxidases, C-terminal domain"/>
    <property type="match status" value="1"/>
</dbReference>
<name>A0A561E985_9MICO</name>